<organism evidence="13 14">
    <name type="scientific">Peptoniphilus koenoeneniae</name>
    <dbReference type="NCBI Taxonomy" id="507751"/>
    <lineage>
        <taxon>Bacteria</taxon>
        <taxon>Bacillati</taxon>
        <taxon>Bacillota</taxon>
        <taxon>Tissierellia</taxon>
        <taxon>Tissierellales</taxon>
        <taxon>Peptoniphilaceae</taxon>
        <taxon>Peptoniphilus</taxon>
    </lineage>
</organism>
<dbReference type="NCBIfam" id="TIGR00097">
    <property type="entry name" value="HMP-P_kinase"/>
    <property type="match status" value="1"/>
</dbReference>
<evidence type="ECO:0000256" key="9">
    <source>
        <dbReference type="ARBA" id="ARBA00037917"/>
    </source>
</evidence>
<evidence type="ECO:0000256" key="3">
    <source>
        <dbReference type="ARBA" id="ARBA00004769"/>
    </source>
</evidence>
<evidence type="ECO:0000256" key="11">
    <source>
        <dbReference type="ARBA" id="ARBA00043176"/>
    </source>
</evidence>
<evidence type="ECO:0000256" key="10">
    <source>
        <dbReference type="ARBA" id="ARBA00042102"/>
    </source>
</evidence>
<sequence length="272" mass="29338">MDFKKVKTVLTIAGSDSSGGAGIQADLKTMTSYKLFGMSAITAITAQNTVGVQSSLTIEPDMLKAQLTSVCQDILPDAVKIGMVANTEQVKVIVEIIDKYLKEKPIVLDPVITSTSGFTLVPEETIEFMKKNLFGRSIVITPNLIEAGYLYKEKIDNLEKMKEAAKALGEEYKCGVLVKGGHLLNSKDDVLYYDSNLYVISGENVNNPNTHGTGCTLSSAIACELALGKNLLDAIKGGKNYLTGAIKYGLNLGSGRGPVYHMYNLKEIKNAN</sequence>
<dbReference type="CDD" id="cd01169">
    <property type="entry name" value="HMPP_kinase"/>
    <property type="match status" value="1"/>
</dbReference>
<dbReference type="Gene3D" id="3.40.1190.20">
    <property type="match status" value="1"/>
</dbReference>
<dbReference type="PANTHER" id="PTHR20858:SF17">
    <property type="entry name" value="HYDROXYMETHYLPYRIMIDINE_PHOSPHOMETHYLPYRIMIDINE KINASE THI20-RELATED"/>
    <property type="match status" value="1"/>
</dbReference>
<evidence type="ECO:0000313" key="13">
    <source>
        <dbReference type="EMBL" id="MDQ0274496.1"/>
    </source>
</evidence>
<comment type="similarity">
    <text evidence="4">Belongs to the ThiD family.</text>
</comment>
<dbReference type="EMBL" id="JAUSTN010000002">
    <property type="protein sequence ID" value="MDQ0274496.1"/>
    <property type="molecule type" value="Genomic_DNA"/>
</dbReference>
<evidence type="ECO:0000256" key="6">
    <source>
        <dbReference type="ARBA" id="ARBA00012963"/>
    </source>
</evidence>
<evidence type="ECO:0000313" key="14">
    <source>
        <dbReference type="Proteomes" id="UP001236559"/>
    </source>
</evidence>
<dbReference type="Pfam" id="PF08543">
    <property type="entry name" value="Phos_pyr_kin"/>
    <property type="match status" value="1"/>
</dbReference>
<feature type="domain" description="Pyridoxamine kinase/Phosphomethylpyrimidine kinase" evidence="12">
    <location>
        <begin position="16"/>
        <end position="259"/>
    </location>
</feature>
<dbReference type="PANTHER" id="PTHR20858">
    <property type="entry name" value="PHOSPHOMETHYLPYRIMIDINE KINASE"/>
    <property type="match status" value="1"/>
</dbReference>
<evidence type="ECO:0000256" key="4">
    <source>
        <dbReference type="ARBA" id="ARBA00009879"/>
    </source>
</evidence>
<keyword evidence="13" id="KW-0808">Transferase</keyword>
<dbReference type="EC" id="2.7.4.7" evidence="6"/>
<comment type="pathway">
    <text evidence="3">Cofactor biosynthesis; thiamine diphosphate biosynthesis; 4-amino-2-methyl-5-diphosphomethylpyrimidine from 5-amino-1-(5-phospho-D-ribosyl)imidazole: step 3/3.</text>
</comment>
<evidence type="ECO:0000256" key="2">
    <source>
        <dbReference type="ARBA" id="ARBA00000565"/>
    </source>
</evidence>
<dbReference type="GO" id="GO:0008902">
    <property type="term" value="F:hydroxymethylpyrimidine kinase activity"/>
    <property type="evidence" value="ECO:0007669"/>
    <property type="project" value="UniProtKB-EC"/>
</dbReference>
<proteinExistence type="inferred from homology"/>
<comment type="catalytic activity">
    <reaction evidence="2">
        <text>4-amino-2-methyl-5-(phosphooxymethyl)pyrimidine + ATP = 4-amino-2-methyl-5-(diphosphooxymethyl)pyrimidine + ADP</text>
        <dbReference type="Rhea" id="RHEA:19893"/>
        <dbReference type="ChEBI" id="CHEBI:30616"/>
        <dbReference type="ChEBI" id="CHEBI:57841"/>
        <dbReference type="ChEBI" id="CHEBI:58354"/>
        <dbReference type="ChEBI" id="CHEBI:456216"/>
        <dbReference type="EC" id="2.7.4.7"/>
    </reaction>
</comment>
<keyword evidence="14" id="KW-1185">Reference proteome</keyword>
<dbReference type="GO" id="GO:0008972">
    <property type="term" value="F:phosphomethylpyrimidine kinase activity"/>
    <property type="evidence" value="ECO:0007669"/>
    <property type="project" value="UniProtKB-EC"/>
</dbReference>
<comment type="pathway">
    <text evidence="9">Cofactor biosynthesis; thiamine diphosphate biosynthesis; 4-amino-2-methyl-5-diphosphomethylpyrimidine from 5-amino-1-(5-phospho-D-ribosyl)imidazole: step 2/3.</text>
</comment>
<dbReference type="Proteomes" id="UP001236559">
    <property type="component" value="Unassembled WGS sequence"/>
</dbReference>
<evidence type="ECO:0000256" key="5">
    <source>
        <dbReference type="ARBA" id="ARBA00012135"/>
    </source>
</evidence>
<gene>
    <name evidence="13" type="ORF">J2S72_000504</name>
</gene>
<dbReference type="InterPro" id="IPR013749">
    <property type="entry name" value="PM/HMP-P_kinase-1"/>
</dbReference>
<dbReference type="EC" id="2.7.1.49" evidence="5"/>
<reference evidence="13 14" key="1">
    <citation type="submission" date="2023-07" db="EMBL/GenBank/DDBJ databases">
        <title>Genomic Encyclopedia of Type Strains, Phase IV (KMG-IV): sequencing the most valuable type-strain genomes for metagenomic binning, comparative biology and taxonomic classification.</title>
        <authorList>
            <person name="Goeker M."/>
        </authorList>
    </citation>
    <scope>NUCLEOTIDE SEQUENCE [LARGE SCALE GENOMIC DNA]</scope>
    <source>
        <strain evidence="13 14">DSM 22616</strain>
    </source>
</reference>
<dbReference type="SUPFAM" id="SSF53613">
    <property type="entry name" value="Ribokinase-like"/>
    <property type="match status" value="1"/>
</dbReference>
<keyword evidence="8" id="KW-0784">Thiamine biosynthesis</keyword>
<dbReference type="InterPro" id="IPR004399">
    <property type="entry name" value="HMP/HMP-P_kinase_dom"/>
</dbReference>
<dbReference type="InterPro" id="IPR029056">
    <property type="entry name" value="Ribokinase-like"/>
</dbReference>
<evidence type="ECO:0000256" key="1">
    <source>
        <dbReference type="ARBA" id="ARBA00000151"/>
    </source>
</evidence>
<accession>A0ABU0AT95</accession>
<evidence type="ECO:0000259" key="12">
    <source>
        <dbReference type="Pfam" id="PF08543"/>
    </source>
</evidence>
<comment type="caution">
    <text evidence="13">The sequence shown here is derived from an EMBL/GenBank/DDBJ whole genome shotgun (WGS) entry which is preliminary data.</text>
</comment>
<protein>
    <recommendedName>
        <fullName evidence="7">Hydroxymethylpyrimidine/phosphomethylpyrimidine kinase</fullName>
        <ecNumber evidence="5">2.7.1.49</ecNumber>
        <ecNumber evidence="6">2.7.4.7</ecNumber>
    </recommendedName>
    <alternativeName>
        <fullName evidence="10">Hydroxymethylpyrimidine kinase</fullName>
    </alternativeName>
    <alternativeName>
        <fullName evidence="11">Hydroxymethylpyrimidine phosphate kinase</fullName>
    </alternativeName>
</protein>
<keyword evidence="13" id="KW-0418">Kinase</keyword>
<name>A0ABU0AT95_9FIRM</name>
<evidence type="ECO:0000256" key="7">
    <source>
        <dbReference type="ARBA" id="ARBA00019161"/>
    </source>
</evidence>
<comment type="catalytic activity">
    <reaction evidence="1">
        <text>4-amino-5-hydroxymethyl-2-methylpyrimidine + ATP = 4-amino-2-methyl-5-(phosphooxymethyl)pyrimidine + ADP + H(+)</text>
        <dbReference type="Rhea" id="RHEA:23096"/>
        <dbReference type="ChEBI" id="CHEBI:15378"/>
        <dbReference type="ChEBI" id="CHEBI:16892"/>
        <dbReference type="ChEBI" id="CHEBI:30616"/>
        <dbReference type="ChEBI" id="CHEBI:58354"/>
        <dbReference type="ChEBI" id="CHEBI:456216"/>
        <dbReference type="EC" id="2.7.1.49"/>
    </reaction>
</comment>
<evidence type="ECO:0000256" key="8">
    <source>
        <dbReference type="ARBA" id="ARBA00022977"/>
    </source>
</evidence>